<dbReference type="PANTHER" id="PTHR11431">
    <property type="entry name" value="FERRITIN"/>
    <property type="match status" value="1"/>
</dbReference>
<dbReference type="GO" id="GO:0006879">
    <property type="term" value="P:intracellular iron ion homeostasis"/>
    <property type="evidence" value="ECO:0007669"/>
    <property type="project" value="UniProtKB-KW"/>
</dbReference>
<evidence type="ECO:0000256" key="9">
    <source>
        <dbReference type="ARBA" id="ARBA00044942"/>
    </source>
</evidence>
<proteinExistence type="inferred from homology"/>
<dbReference type="GO" id="GO:0031410">
    <property type="term" value="C:cytoplasmic vesicle"/>
    <property type="evidence" value="ECO:0007669"/>
    <property type="project" value="UniProtKB-KW"/>
</dbReference>
<keyword evidence="16" id="KW-1185">Reference proteome</keyword>
<dbReference type="InterPro" id="IPR009040">
    <property type="entry name" value="Ferritin-like_diiron"/>
</dbReference>
<protein>
    <recommendedName>
        <fullName evidence="13">Ferritin</fullName>
    </recommendedName>
</protein>
<dbReference type="InterPro" id="IPR008331">
    <property type="entry name" value="Ferritin_DPS_dom"/>
</dbReference>
<evidence type="ECO:0000256" key="13">
    <source>
        <dbReference type="RuleBase" id="RU361145"/>
    </source>
</evidence>
<dbReference type="Pfam" id="PF00210">
    <property type="entry name" value="Ferritin"/>
    <property type="match status" value="1"/>
</dbReference>
<evidence type="ECO:0000256" key="11">
    <source>
        <dbReference type="ARBA" id="ARBA00047045"/>
    </source>
</evidence>
<feature type="domain" description="Ferritin-like diiron" evidence="14">
    <location>
        <begin position="7"/>
        <end position="155"/>
    </location>
</feature>
<evidence type="ECO:0000256" key="8">
    <source>
        <dbReference type="ARBA" id="ARBA00023329"/>
    </source>
</evidence>
<accession>G1QGF6</accession>
<reference evidence="15 16" key="1">
    <citation type="journal article" date="2011" name="Nature">
        <title>A high-resolution map of human evolutionary constraint using 29 mammals.</title>
        <authorList>
            <person name="Lindblad-Toh K."/>
            <person name="Garber M."/>
            <person name="Zuk O."/>
            <person name="Lin M.F."/>
            <person name="Parker B.J."/>
            <person name="Washietl S."/>
            <person name="Kheradpour P."/>
            <person name="Ernst J."/>
            <person name="Jordan G."/>
            <person name="Mauceli E."/>
            <person name="Ward L.D."/>
            <person name="Lowe C.B."/>
            <person name="Holloway A.K."/>
            <person name="Clamp M."/>
            <person name="Gnerre S."/>
            <person name="Alfoldi J."/>
            <person name="Beal K."/>
            <person name="Chang J."/>
            <person name="Clawson H."/>
            <person name="Cuff J."/>
            <person name="Di Palma F."/>
            <person name="Fitzgerald S."/>
            <person name="Flicek P."/>
            <person name="Guttman M."/>
            <person name="Hubisz M.J."/>
            <person name="Jaffe D.B."/>
            <person name="Jungreis I."/>
            <person name="Kent W.J."/>
            <person name="Kostka D."/>
            <person name="Lara M."/>
            <person name="Martins A.L."/>
            <person name="Massingham T."/>
            <person name="Moltke I."/>
            <person name="Raney B.J."/>
            <person name="Rasmussen M.D."/>
            <person name="Robinson J."/>
            <person name="Stark A."/>
            <person name="Vilella A.J."/>
            <person name="Wen J."/>
            <person name="Xie X."/>
            <person name="Zody M.C."/>
            <person name="Baldwin J."/>
            <person name="Bloom T."/>
            <person name="Chin C.W."/>
            <person name="Heiman D."/>
            <person name="Nicol R."/>
            <person name="Nusbaum C."/>
            <person name="Young S."/>
            <person name="Wilkinson J."/>
            <person name="Worley K.C."/>
            <person name="Kovar C.L."/>
            <person name="Muzny D.M."/>
            <person name="Gibbs R.A."/>
            <person name="Cree A."/>
            <person name="Dihn H.H."/>
            <person name="Fowler G."/>
            <person name="Jhangiani S."/>
            <person name="Joshi V."/>
            <person name="Lee S."/>
            <person name="Lewis L.R."/>
            <person name="Nazareth L.V."/>
            <person name="Okwuonu G."/>
            <person name="Santibanez J."/>
            <person name="Warren W.C."/>
            <person name="Mardis E.R."/>
            <person name="Weinstock G.M."/>
            <person name="Wilson R.K."/>
            <person name="Delehaunty K."/>
            <person name="Dooling D."/>
            <person name="Fronik C."/>
            <person name="Fulton L."/>
            <person name="Fulton B."/>
            <person name="Graves T."/>
            <person name="Minx P."/>
            <person name="Sodergren E."/>
            <person name="Birney E."/>
            <person name="Margulies E.H."/>
            <person name="Herrero J."/>
            <person name="Green E.D."/>
            <person name="Haussler D."/>
            <person name="Siepel A."/>
            <person name="Goldman N."/>
            <person name="Pollard K.S."/>
            <person name="Pedersen J.S."/>
            <person name="Lander E.S."/>
            <person name="Kellis M."/>
        </authorList>
    </citation>
    <scope>NUCLEOTIDE SEQUENCE [LARGE SCALE GENOMIC DNA]</scope>
</reference>
<keyword evidence="5 12" id="KW-0479">Metal-binding</keyword>
<comment type="subunit">
    <text evidence="11">Oligomer of 24 subunits. There are two types of subunits: L (light) chain and H (heavy) chain. The major chain can be light or heavy, depending on the species and tissue type. The functional molecule forms a roughly spherical shell with a diameter of 12 nm and contains a central cavity into which the insoluble mineral iron core is deposited. Interacts with NCOA4.</text>
</comment>
<feature type="binding site" evidence="12">
    <location>
        <position position="103"/>
    </location>
    <ligand>
        <name>Fe cation</name>
        <dbReference type="ChEBI" id="CHEBI:24875"/>
        <label>1</label>
    </ligand>
</feature>
<evidence type="ECO:0000256" key="7">
    <source>
        <dbReference type="ARBA" id="ARBA00023228"/>
    </source>
</evidence>
<organism evidence="15 16">
    <name type="scientific">Myotis lucifugus</name>
    <name type="common">Little brown bat</name>
    <dbReference type="NCBI Taxonomy" id="59463"/>
    <lineage>
        <taxon>Eukaryota</taxon>
        <taxon>Metazoa</taxon>
        <taxon>Chordata</taxon>
        <taxon>Craniata</taxon>
        <taxon>Vertebrata</taxon>
        <taxon>Euteleostomi</taxon>
        <taxon>Mammalia</taxon>
        <taxon>Eutheria</taxon>
        <taxon>Laurasiatheria</taxon>
        <taxon>Chiroptera</taxon>
        <taxon>Yangochiroptera</taxon>
        <taxon>Vespertilionidae</taxon>
        <taxon>Myotis</taxon>
    </lineage>
</organism>
<evidence type="ECO:0000256" key="6">
    <source>
        <dbReference type="ARBA" id="ARBA00023004"/>
    </source>
</evidence>
<evidence type="ECO:0000256" key="3">
    <source>
        <dbReference type="ARBA" id="ARBA00022434"/>
    </source>
</evidence>
<evidence type="ECO:0000256" key="2">
    <source>
        <dbReference type="ARBA" id="ARBA00007513"/>
    </source>
</evidence>
<evidence type="ECO:0000256" key="5">
    <source>
        <dbReference type="ARBA" id="ARBA00022723"/>
    </source>
</evidence>
<dbReference type="Gene3D" id="1.20.1260.10">
    <property type="match status" value="1"/>
</dbReference>
<dbReference type="Proteomes" id="UP000001074">
    <property type="component" value="Unassembled WGS sequence"/>
</dbReference>
<evidence type="ECO:0000256" key="4">
    <source>
        <dbReference type="ARBA" id="ARBA00022490"/>
    </source>
</evidence>
<evidence type="ECO:0000313" key="15">
    <source>
        <dbReference type="Ensembl" id="ENSMLUP00000022789.1"/>
    </source>
</evidence>
<comment type="subcellular location">
    <subcellularLocation>
        <location evidence="9">Autolysosome</location>
    </subcellularLocation>
    <subcellularLocation>
        <location evidence="1">Cytoplasm</location>
    </subcellularLocation>
</comment>
<dbReference type="InterPro" id="IPR009078">
    <property type="entry name" value="Ferritin-like_SF"/>
</dbReference>
<comment type="function">
    <text evidence="10">Stores iron in a soluble, non-toxic, readily available form. Important for iron homeostasis. Iron is taken up in the ferrous form and deposited as ferric hydroxides after oxidation. Also plays a role in delivery of iron to cells. Mediates iron uptake in capsule cells of the developing kidney. Delivery to lysosomes by the cargo receptor NCOA4 for autophagic degradation and release or iron.</text>
</comment>
<dbReference type="EMBL" id="AAPE02012401">
    <property type="status" value="NOT_ANNOTATED_CDS"/>
    <property type="molecule type" value="Genomic_DNA"/>
</dbReference>
<keyword evidence="4" id="KW-0963">Cytoplasm</keyword>
<dbReference type="GeneTree" id="ENSGT00940000153096"/>
<dbReference type="Ensembl" id="ENSMLUT00000026734.1">
    <property type="protein sequence ID" value="ENSMLUP00000022789.1"/>
    <property type="gene ID" value="ENSMLUG00000025759.1"/>
</dbReference>
<dbReference type="PROSITE" id="PS50905">
    <property type="entry name" value="FERRITIN_LIKE"/>
    <property type="match status" value="1"/>
</dbReference>
<dbReference type="HOGENOM" id="CLU_065681_4_0_1"/>
<dbReference type="eggNOG" id="KOG2332">
    <property type="taxonomic scope" value="Eukaryota"/>
</dbReference>
<keyword evidence="3 13" id="KW-0409">Iron storage</keyword>
<name>G1QGF6_MYOLU</name>
<dbReference type="InterPro" id="IPR012347">
    <property type="entry name" value="Ferritin-like"/>
</dbReference>
<keyword evidence="6 12" id="KW-0408">Iron</keyword>
<dbReference type="InterPro" id="IPR001519">
    <property type="entry name" value="Ferritin"/>
</dbReference>
<sequence>MSSQICQNYSIEVEAAVSHLANLHLQASTYLSLGYFDLDNVALEGVGRFFRKLADKKREGAKHLLKLQNKCGSRILFQDVQKLSQDDWGKTQDDALEAALALEKNLNQALLELHALGSTCADPHLCNFLENHFLDEEKMGDPLTNICRLAVPQAALGEYLFKRLTLKGLSAS</sequence>
<dbReference type="GO" id="GO:0044754">
    <property type="term" value="C:autolysosome"/>
    <property type="evidence" value="ECO:0007669"/>
    <property type="project" value="UniProtKB-SubCell"/>
</dbReference>
<evidence type="ECO:0000313" key="16">
    <source>
        <dbReference type="Proteomes" id="UP000001074"/>
    </source>
</evidence>
<dbReference type="AlphaFoldDB" id="G1QGF6"/>
<dbReference type="GO" id="GO:0008198">
    <property type="term" value="F:ferrous iron binding"/>
    <property type="evidence" value="ECO:0007669"/>
    <property type="project" value="TreeGrafter"/>
</dbReference>
<dbReference type="PANTHER" id="PTHR11431:SF47">
    <property type="entry name" value="FERRITIN LIGHT CHAIN"/>
    <property type="match status" value="1"/>
</dbReference>
<dbReference type="SUPFAM" id="SSF47240">
    <property type="entry name" value="Ferritin-like"/>
    <property type="match status" value="1"/>
</dbReference>
<dbReference type="GO" id="GO:0008199">
    <property type="term" value="F:ferric iron binding"/>
    <property type="evidence" value="ECO:0007669"/>
    <property type="project" value="InterPro"/>
</dbReference>
<reference evidence="15" key="3">
    <citation type="submission" date="2025-09" db="UniProtKB">
        <authorList>
            <consortium name="Ensembl"/>
        </authorList>
    </citation>
    <scope>IDENTIFICATION</scope>
</reference>
<dbReference type="FunFam" id="1.20.1260.10:FF:000009">
    <property type="entry name" value="Ferritin light chain"/>
    <property type="match status" value="1"/>
</dbReference>
<dbReference type="STRING" id="59463.ENSMLUP00000022789"/>
<evidence type="ECO:0000256" key="10">
    <source>
        <dbReference type="ARBA" id="ARBA00045578"/>
    </source>
</evidence>
<keyword evidence="8" id="KW-0968">Cytoplasmic vesicle</keyword>
<comment type="similarity">
    <text evidence="2 13">Belongs to the ferritin family.</text>
</comment>
<dbReference type="InParanoid" id="G1QGF6"/>
<keyword evidence="7" id="KW-0458">Lysosome</keyword>
<evidence type="ECO:0000259" key="14">
    <source>
        <dbReference type="PROSITE" id="PS50905"/>
    </source>
</evidence>
<dbReference type="OMA" id="MHLRASN"/>
<evidence type="ECO:0000256" key="1">
    <source>
        <dbReference type="ARBA" id="ARBA00004496"/>
    </source>
</evidence>
<evidence type="ECO:0000256" key="12">
    <source>
        <dbReference type="PIRSR" id="PIRSR601519-1"/>
    </source>
</evidence>
<reference evidence="15" key="2">
    <citation type="submission" date="2025-08" db="UniProtKB">
        <authorList>
            <consortium name="Ensembl"/>
        </authorList>
    </citation>
    <scope>IDENTIFICATION</scope>
</reference>
<dbReference type="GO" id="GO:0006826">
    <property type="term" value="P:iron ion transport"/>
    <property type="evidence" value="ECO:0007669"/>
    <property type="project" value="InterPro"/>
</dbReference>